<dbReference type="AlphaFoldDB" id="A0A5J5EXU8"/>
<evidence type="ECO:0000313" key="3">
    <source>
        <dbReference type="Proteomes" id="UP000326924"/>
    </source>
</evidence>
<dbReference type="Proteomes" id="UP000326924">
    <property type="component" value="Unassembled WGS sequence"/>
</dbReference>
<keyword evidence="3" id="KW-1185">Reference proteome</keyword>
<sequence>MELSISTSPINKYQWRRDNSDMPNQLGVFFAGAERSHAPRWLTFHFEFCMQGSSLRSIRVHRRRRRSWPLRAGRYFGARVCTVPVPGGQFDPPAACGDPHVHVCEVRGRRWGSSGGALEPRVRLQLAGIRAAQLHNLDDALSLSVSRIGFPSWVFFFFFFFFFFF</sequence>
<comment type="caution">
    <text evidence="2">The sequence shown here is derived from an EMBL/GenBank/DDBJ whole genome shotgun (WGS) entry which is preliminary data.</text>
</comment>
<feature type="non-terminal residue" evidence="2">
    <location>
        <position position="165"/>
    </location>
</feature>
<name>A0A5J5EXU8_9PEZI</name>
<dbReference type="EMBL" id="VXIS01000079">
    <property type="protein sequence ID" value="KAA8907435.1"/>
    <property type="molecule type" value="Genomic_DNA"/>
</dbReference>
<proteinExistence type="predicted"/>
<protein>
    <submittedName>
        <fullName evidence="2">Uncharacterized protein</fullName>
    </submittedName>
</protein>
<reference evidence="2 3" key="1">
    <citation type="submission" date="2019-09" db="EMBL/GenBank/DDBJ databases">
        <title>Draft genome of the ectomycorrhizal ascomycete Sphaerosporella brunnea.</title>
        <authorList>
            <consortium name="DOE Joint Genome Institute"/>
            <person name="Benucci G.M."/>
            <person name="Marozzi G."/>
            <person name="Antonielli L."/>
            <person name="Sanchez S."/>
            <person name="Marco P."/>
            <person name="Wang X."/>
            <person name="Falini L.B."/>
            <person name="Barry K."/>
            <person name="Haridas S."/>
            <person name="Lipzen A."/>
            <person name="Labutti K."/>
            <person name="Grigoriev I.V."/>
            <person name="Murat C."/>
            <person name="Martin F."/>
            <person name="Albertini E."/>
            <person name="Donnini D."/>
            <person name="Bonito G."/>
        </authorList>
    </citation>
    <scope>NUCLEOTIDE SEQUENCE [LARGE SCALE GENOMIC DNA]</scope>
    <source>
        <strain evidence="2 3">Sb_GMNB300</strain>
    </source>
</reference>
<accession>A0A5J5EXU8</accession>
<evidence type="ECO:0000256" key="1">
    <source>
        <dbReference type="SAM" id="Phobius"/>
    </source>
</evidence>
<keyword evidence="1" id="KW-1133">Transmembrane helix</keyword>
<feature type="transmembrane region" description="Helical" evidence="1">
    <location>
        <begin position="140"/>
        <end position="164"/>
    </location>
</feature>
<evidence type="ECO:0000313" key="2">
    <source>
        <dbReference type="EMBL" id="KAA8907435.1"/>
    </source>
</evidence>
<gene>
    <name evidence="2" type="ORF">FN846DRAFT_947017</name>
</gene>
<organism evidence="2 3">
    <name type="scientific">Sphaerosporella brunnea</name>
    <dbReference type="NCBI Taxonomy" id="1250544"/>
    <lineage>
        <taxon>Eukaryota</taxon>
        <taxon>Fungi</taxon>
        <taxon>Dikarya</taxon>
        <taxon>Ascomycota</taxon>
        <taxon>Pezizomycotina</taxon>
        <taxon>Pezizomycetes</taxon>
        <taxon>Pezizales</taxon>
        <taxon>Pyronemataceae</taxon>
        <taxon>Sphaerosporella</taxon>
    </lineage>
</organism>
<dbReference type="InParanoid" id="A0A5J5EXU8"/>
<keyword evidence="1" id="KW-0812">Transmembrane</keyword>
<keyword evidence="1" id="KW-0472">Membrane</keyword>